<protein>
    <recommendedName>
        <fullName evidence="6">Mutator family transposase</fullName>
    </recommendedName>
</protein>
<proteinExistence type="inferred from homology"/>
<gene>
    <name evidence="7" type="ORF">I41_26450</name>
</gene>
<evidence type="ECO:0000256" key="2">
    <source>
        <dbReference type="ARBA" id="ARBA00010961"/>
    </source>
</evidence>
<comment type="function">
    <text evidence="1 6">Required for the transposition of the insertion element.</text>
</comment>
<keyword evidence="6" id="KW-0814">Transposable element</keyword>
<evidence type="ECO:0000256" key="5">
    <source>
        <dbReference type="ARBA" id="ARBA00023172"/>
    </source>
</evidence>
<dbReference type="EMBL" id="CP036339">
    <property type="protein sequence ID" value="QDT73456.1"/>
    <property type="molecule type" value="Genomic_DNA"/>
</dbReference>
<dbReference type="Pfam" id="PF00872">
    <property type="entry name" value="Transposase_mut"/>
    <property type="match status" value="1"/>
</dbReference>
<dbReference type="InterPro" id="IPR001207">
    <property type="entry name" value="Transposase_mutator"/>
</dbReference>
<evidence type="ECO:0000256" key="1">
    <source>
        <dbReference type="ARBA" id="ARBA00002190"/>
    </source>
</evidence>
<accession>A0A517TYK8</accession>
<keyword evidence="5 6" id="KW-0233">DNA recombination</keyword>
<name>A0A517TYK8_9BACT</name>
<evidence type="ECO:0000256" key="6">
    <source>
        <dbReference type="RuleBase" id="RU365089"/>
    </source>
</evidence>
<organism evidence="7 8">
    <name type="scientific">Lacipirellula limnantheis</name>
    <dbReference type="NCBI Taxonomy" id="2528024"/>
    <lineage>
        <taxon>Bacteria</taxon>
        <taxon>Pseudomonadati</taxon>
        <taxon>Planctomycetota</taxon>
        <taxon>Planctomycetia</taxon>
        <taxon>Pirellulales</taxon>
        <taxon>Lacipirellulaceae</taxon>
        <taxon>Lacipirellula</taxon>
    </lineage>
</organism>
<dbReference type="OrthoDB" id="355828at2"/>
<dbReference type="GO" id="GO:0006313">
    <property type="term" value="P:DNA transposition"/>
    <property type="evidence" value="ECO:0007669"/>
    <property type="project" value="UniProtKB-UniRule"/>
</dbReference>
<dbReference type="GO" id="GO:0004803">
    <property type="term" value="F:transposase activity"/>
    <property type="evidence" value="ECO:0007669"/>
    <property type="project" value="UniProtKB-UniRule"/>
</dbReference>
<sequence>MVRLVTGDKCLGLFEGLGEFYPEADWQRCMVHLQRSVGSSVPRSKRPEAMAMLKAIHAQQDRQAALKKGAEVVVKLREMKLSQAARIGEQGDSCSRSGLL</sequence>
<evidence type="ECO:0000313" key="8">
    <source>
        <dbReference type="Proteomes" id="UP000317909"/>
    </source>
</evidence>
<dbReference type="GO" id="GO:0003677">
    <property type="term" value="F:DNA binding"/>
    <property type="evidence" value="ECO:0007669"/>
    <property type="project" value="UniProtKB-UniRule"/>
</dbReference>
<reference evidence="7 8" key="1">
    <citation type="submission" date="2019-02" db="EMBL/GenBank/DDBJ databases">
        <title>Deep-cultivation of Planctomycetes and their phenomic and genomic characterization uncovers novel biology.</title>
        <authorList>
            <person name="Wiegand S."/>
            <person name="Jogler M."/>
            <person name="Boedeker C."/>
            <person name="Pinto D."/>
            <person name="Vollmers J."/>
            <person name="Rivas-Marin E."/>
            <person name="Kohn T."/>
            <person name="Peeters S.H."/>
            <person name="Heuer A."/>
            <person name="Rast P."/>
            <person name="Oberbeckmann S."/>
            <person name="Bunk B."/>
            <person name="Jeske O."/>
            <person name="Meyerdierks A."/>
            <person name="Storesund J.E."/>
            <person name="Kallscheuer N."/>
            <person name="Luecker S."/>
            <person name="Lage O.M."/>
            <person name="Pohl T."/>
            <person name="Merkel B.J."/>
            <person name="Hornburger P."/>
            <person name="Mueller R.-W."/>
            <person name="Bruemmer F."/>
            <person name="Labrenz M."/>
            <person name="Spormann A.M."/>
            <person name="Op den Camp H."/>
            <person name="Overmann J."/>
            <person name="Amann R."/>
            <person name="Jetten M.S.M."/>
            <person name="Mascher T."/>
            <person name="Medema M.H."/>
            <person name="Devos D.P."/>
            <person name="Kaster A.-K."/>
            <person name="Ovreas L."/>
            <person name="Rohde M."/>
            <person name="Galperin M.Y."/>
            <person name="Jogler C."/>
        </authorList>
    </citation>
    <scope>NUCLEOTIDE SEQUENCE [LARGE SCALE GENOMIC DNA]</scope>
    <source>
        <strain evidence="7 8">I41</strain>
    </source>
</reference>
<keyword evidence="8" id="KW-1185">Reference proteome</keyword>
<dbReference type="Proteomes" id="UP000317909">
    <property type="component" value="Chromosome"/>
</dbReference>
<evidence type="ECO:0000256" key="3">
    <source>
        <dbReference type="ARBA" id="ARBA00022578"/>
    </source>
</evidence>
<evidence type="ECO:0000313" key="7">
    <source>
        <dbReference type="EMBL" id="QDT73456.1"/>
    </source>
</evidence>
<dbReference type="RefSeq" id="WP_145433044.1">
    <property type="nucleotide sequence ID" value="NZ_CP036339.1"/>
</dbReference>
<keyword evidence="3 6" id="KW-0815">Transposition</keyword>
<dbReference type="PANTHER" id="PTHR33217">
    <property type="entry name" value="TRANSPOSASE FOR INSERTION SEQUENCE ELEMENT IS1081"/>
    <property type="match status" value="1"/>
</dbReference>
<dbReference type="KEGG" id="llh:I41_26450"/>
<dbReference type="PANTHER" id="PTHR33217:SF7">
    <property type="entry name" value="TRANSPOSASE FOR INSERTION SEQUENCE ELEMENT IS1081"/>
    <property type="match status" value="1"/>
</dbReference>
<dbReference type="AlphaFoldDB" id="A0A517TYK8"/>
<comment type="similarity">
    <text evidence="2 6">Belongs to the transposase mutator family.</text>
</comment>
<keyword evidence="4 6" id="KW-0238">DNA-binding</keyword>
<evidence type="ECO:0000256" key="4">
    <source>
        <dbReference type="ARBA" id="ARBA00023125"/>
    </source>
</evidence>